<dbReference type="PANTHER" id="PTHR37845">
    <property type="entry name" value="SEQUENCE ORPHAN"/>
    <property type="match status" value="1"/>
</dbReference>
<organism evidence="1 2">
    <name type="scientific">Cladonia borealis</name>
    <dbReference type="NCBI Taxonomy" id="184061"/>
    <lineage>
        <taxon>Eukaryota</taxon>
        <taxon>Fungi</taxon>
        <taxon>Dikarya</taxon>
        <taxon>Ascomycota</taxon>
        <taxon>Pezizomycotina</taxon>
        <taxon>Lecanoromycetes</taxon>
        <taxon>OSLEUM clade</taxon>
        <taxon>Lecanoromycetidae</taxon>
        <taxon>Lecanorales</taxon>
        <taxon>Lecanorineae</taxon>
        <taxon>Cladoniaceae</taxon>
        <taxon>Cladonia</taxon>
    </lineage>
</organism>
<dbReference type="PANTHER" id="PTHR37845:SF1">
    <property type="entry name" value="SEQUENCE ORPHAN"/>
    <property type="match status" value="1"/>
</dbReference>
<evidence type="ECO:0000313" key="1">
    <source>
        <dbReference type="EMBL" id="KAK0511701.1"/>
    </source>
</evidence>
<accession>A0AA39R1I1</accession>
<dbReference type="AlphaFoldDB" id="A0AA39R1I1"/>
<evidence type="ECO:0000313" key="2">
    <source>
        <dbReference type="Proteomes" id="UP001166286"/>
    </source>
</evidence>
<protein>
    <recommendedName>
        <fullName evidence="3">Sequence orphan</fullName>
    </recommendedName>
</protein>
<evidence type="ECO:0008006" key="3">
    <source>
        <dbReference type="Google" id="ProtNLM"/>
    </source>
</evidence>
<reference evidence="1" key="1">
    <citation type="submission" date="2023-03" db="EMBL/GenBank/DDBJ databases">
        <title>Complete genome of Cladonia borealis.</title>
        <authorList>
            <person name="Park H."/>
        </authorList>
    </citation>
    <scope>NUCLEOTIDE SEQUENCE</scope>
    <source>
        <strain evidence="1">ANT050790</strain>
    </source>
</reference>
<dbReference type="EMBL" id="JAFEKC020000013">
    <property type="protein sequence ID" value="KAK0511701.1"/>
    <property type="molecule type" value="Genomic_DNA"/>
</dbReference>
<keyword evidence="2" id="KW-1185">Reference proteome</keyword>
<proteinExistence type="predicted"/>
<dbReference type="GO" id="GO:0005739">
    <property type="term" value="C:mitochondrion"/>
    <property type="evidence" value="ECO:0007669"/>
    <property type="project" value="TreeGrafter"/>
</dbReference>
<dbReference type="InterPro" id="IPR038781">
    <property type="entry name" value="C365.16-ike"/>
</dbReference>
<comment type="caution">
    <text evidence="1">The sequence shown here is derived from an EMBL/GenBank/DDBJ whole genome shotgun (WGS) entry which is preliminary data.</text>
</comment>
<sequence length="310" mass="33718">MTRNIPRNGLEEAIREESQFDASPNVIVSRPHNKPPSIIPFQEQEWNTKDLPWRITSDVTAAACASGSVAPLITIIDRAIIEKASNRSTLRASMLSSFSSLLTRPHHFLTSKPALLISALYFGTYATANTVDTISSTISNKPSEKTTSGPAKFLATTSVNLSLCLYKDSQFAKMFGPPPGIGAAAKAIPMASYALFTLRDSLTIFASFNLPPLIAPLLPISREVEKQMSRASVAQFIAPAGIQVLSTPLHLWGLDLYNRPMGNGVGWQARVRRVRRDWLGSSAARMGRIVPAFGVGGVVNAAVRKRMLRE</sequence>
<gene>
    <name evidence="1" type="ORF">JMJ35_006274</name>
</gene>
<dbReference type="Proteomes" id="UP001166286">
    <property type="component" value="Unassembled WGS sequence"/>
</dbReference>
<name>A0AA39R1I1_9LECA</name>